<dbReference type="AlphaFoldDB" id="A0A815XFZ0"/>
<gene>
    <name evidence="1" type="ORF">XAT740_LOCUS43333</name>
</gene>
<keyword evidence="2" id="KW-1185">Reference proteome</keyword>
<dbReference type="EMBL" id="CAJNOR010005326">
    <property type="protein sequence ID" value="CAF1557086.1"/>
    <property type="molecule type" value="Genomic_DNA"/>
</dbReference>
<proteinExistence type="predicted"/>
<organism evidence="1 2">
    <name type="scientific">Adineta ricciae</name>
    <name type="common">Rotifer</name>
    <dbReference type="NCBI Taxonomy" id="249248"/>
    <lineage>
        <taxon>Eukaryota</taxon>
        <taxon>Metazoa</taxon>
        <taxon>Spiralia</taxon>
        <taxon>Gnathifera</taxon>
        <taxon>Rotifera</taxon>
        <taxon>Eurotatoria</taxon>
        <taxon>Bdelloidea</taxon>
        <taxon>Adinetida</taxon>
        <taxon>Adinetidae</taxon>
        <taxon>Adineta</taxon>
    </lineage>
</organism>
<comment type="caution">
    <text evidence="1">The sequence shown here is derived from an EMBL/GenBank/DDBJ whole genome shotgun (WGS) entry which is preliminary data.</text>
</comment>
<dbReference type="Proteomes" id="UP000663828">
    <property type="component" value="Unassembled WGS sequence"/>
</dbReference>
<reference evidence="1" key="1">
    <citation type="submission" date="2021-02" db="EMBL/GenBank/DDBJ databases">
        <authorList>
            <person name="Nowell W R."/>
        </authorList>
    </citation>
    <scope>NUCLEOTIDE SEQUENCE</scope>
</reference>
<name>A0A815XFZ0_ADIRI</name>
<sequence length="111" mass="12809">MESEVLDFAKLFELYSWKEIKNCPGRYVLSKADNRRLCFIPPKELLDNQILIQIFTSEICRDAIHIGKFTDGGLLSYGKSDGTYVHTLNNSSGLTRKMNHLNIHFDNETIR</sequence>
<protein>
    <submittedName>
        <fullName evidence="1">Uncharacterized protein</fullName>
    </submittedName>
</protein>
<evidence type="ECO:0000313" key="1">
    <source>
        <dbReference type="EMBL" id="CAF1557086.1"/>
    </source>
</evidence>
<accession>A0A815XFZ0</accession>
<evidence type="ECO:0000313" key="2">
    <source>
        <dbReference type="Proteomes" id="UP000663828"/>
    </source>
</evidence>